<proteinExistence type="predicted"/>
<evidence type="ECO:0000313" key="2">
    <source>
        <dbReference type="Proteomes" id="UP000308600"/>
    </source>
</evidence>
<keyword evidence="2" id="KW-1185">Reference proteome</keyword>
<dbReference type="EMBL" id="ML208277">
    <property type="protein sequence ID" value="TFK73318.1"/>
    <property type="molecule type" value="Genomic_DNA"/>
</dbReference>
<organism evidence="1 2">
    <name type="scientific">Pluteus cervinus</name>
    <dbReference type="NCBI Taxonomy" id="181527"/>
    <lineage>
        <taxon>Eukaryota</taxon>
        <taxon>Fungi</taxon>
        <taxon>Dikarya</taxon>
        <taxon>Basidiomycota</taxon>
        <taxon>Agaricomycotina</taxon>
        <taxon>Agaricomycetes</taxon>
        <taxon>Agaricomycetidae</taxon>
        <taxon>Agaricales</taxon>
        <taxon>Pluteineae</taxon>
        <taxon>Pluteaceae</taxon>
        <taxon>Pluteus</taxon>
    </lineage>
</organism>
<accession>A0ACD3B5I0</accession>
<gene>
    <name evidence="1" type="ORF">BDN72DRAFT_956714</name>
</gene>
<dbReference type="Proteomes" id="UP000308600">
    <property type="component" value="Unassembled WGS sequence"/>
</dbReference>
<reference evidence="1 2" key="1">
    <citation type="journal article" date="2019" name="Nat. Ecol. Evol.">
        <title>Megaphylogeny resolves global patterns of mushroom evolution.</title>
        <authorList>
            <person name="Varga T."/>
            <person name="Krizsan K."/>
            <person name="Foldi C."/>
            <person name="Dima B."/>
            <person name="Sanchez-Garcia M."/>
            <person name="Sanchez-Ramirez S."/>
            <person name="Szollosi G.J."/>
            <person name="Szarkandi J.G."/>
            <person name="Papp V."/>
            <person name="Albert L."/>
            <person name="Andreopoulos W."/>
            <person name="Angelini C."/>
            <person name="Antonin V."/>
            <person name="Barry K.W."/>
            <person name="Bougher N.L."/>
            <person name="Buchanan P."/>
            <person name="Buyck B."/>
            <person name="Bense V."/>
            <person name="Catcheside P."/>
            <person name="Chovatia M."/>
            <person name="Cooper J."/>
            <person name="Damon W."/>
            <person name="Desjardin D."/>
            <person name="Finy P."/>
            <person name="Geml J."/>
            <person name="Haridas S."/>
            <person name="Hughes K."/>
            <person name="Justo A."/>
            <person name="Karasinski D."/>
            <person name="Kautmanova I."/>
            <person name="Kiss B."/>
            <person name="Kocsube S."/>
            <person name="Kotiranta H."/>
            <person name="LaButti K.M."/>
            <person name="Lechner B.E."/>
            <person name="Liimatainen K."/>
            <person name="Lipzen A."/>
            <person name="Lukacs Z."/>
            <person name="Mihaltcheva S."/>
            <person name="Morgado L.N."/>
            <person name="Niskanen T."/>
            <person name="Noordeloos M.E."/>
            <person name="Ohm R.A."/>
            <person name="Ortiz-Santana B."/>
            <person name="Ovrebo C."/>
            <person name="Racz N."/>
            <person name="Riley R."/>
            <person name="Savchenko A."/>
            <person name="Shiryaev A."/>
            <person name="Soop K."/>
            <person name="Spirin V."/>
            <person name="Szebenyi C."/>
            <person name="Tomsovsky M."/>
            <person name="Tulloss R.E."/>
            <person name="Uehling J."/>
            <person name="Grigoriev I.V."/>
            <person name="Vagvolgyi C."/>
            <person name="Papp T."/>
            <person name="Martin F.M."/>
            <person name="Miettinen O."/>
            <person name="Hibbett D.S."/>
            <person name="Nagy L.G."/>
        </authorList>
    </citation>
    <scope>NUCLEOTIDE SEQUENCE [LARGE SCALE GENOMIC DNA]</scope>
    <source>
        <strain evidence="1 2">NL-1719</strain>
    </source>
</reference>
<protein>
    <submittedName>
        <fullName evidence="1">Uncharacterized protein</fullName>
    </submittedName>
</protein>
<name>A0ACD3B5I0_9AGAR</name>
<evidence type="ECO:0000313" key="1">
    <source>
        <dbReference type="EMBL" id="TFK73318.1"/>
    </source>
</evidence>
<sequence length="1760" mass="186649">MEPMNASPHHPKVKVTLGLGSPLFVAGAEVTGKMEVDCRADKGLGISVMMVELFAIQELSSRDHSATSTFLHTRRLFQGPNLPPSNAVQAHPLPGDPPLPTHYYTARRGVATFLFRIPIPFTSPPSINFASGLAKVRYEVRATVGVVWKGEKRLVTDKSEPEVVESYEVDFSRSEPEAIIVGEHGKIWAQGRIVGGIVVAGESACVELQVKNHSSRKNTGLTVSLIRQLQLPGALAGDKPVQLSDTLTTVPFRGPEYIIAPGMEGVASLVFDIPREARSLKGGTLKGDENKLTESLFEIRCYVSVKINMGLGSKDIQLDIPVTIVHTAALPELPPPEQYIPPVGYPYVAHAEPRVTPIGYADPPLGGYSHAPPHPHHIPPPMVAPYVDQNQVWLPPPIPISPHPQAAYAYIPIPILGQEYLHPQPMNPQYIPRPSSAGPVAQAQAYPSGLPITDSHQPFLPLGMPVSQVPAEPELGKGERASRIAHKLHSSTRHRSVSPKSHRYPLPVPPTSAGLAAAAPDLNAAPITAPAPIPSGGKPSFHLRNLPLPPPLNMENLSVSPPPVSPAAGTGLGGASGGVVHSPRPLLSPKHSFTVDPMTHASLPKSERVEELEHMAAEVNRKRANMSADIPKDDPILGLLAKDGEWDHKSAAEKVNKTLPGPPVPTKHLDNRKAPSAQSERPRADAYFANLVAENTGESGLAPPESRSPSKSALQLASSPSSPSPTKSKLKGKSTSAAAPIKMQNLPPSSSSADQSPVGPTDQTPPTPTLAAVRPKRDLLDVGGPDRTESGLDALERRLLAEVGTRKIDLGNKRPNAIDVLGISEIREESGGAKEKDVDRRRRSKFAQATQNPNGSGENGWQKAPPPPPVTIPIDIRRAKGDADAVNDSAISSLSLANHELDKQLGEREREREREANVGLGLALALDRERDRERDSDERTHRAGKSGDEDDDDRRARTRERDSGRDRGGRRRRKSGTEGDYEVDMDEDEEYQQIIGRRGLGRTGGGSSRKSDKAKDKEGDGERRSGKKDHKMKKAAGRVAAWLGGLGADVPPADDIPPPESPSVALGTGSRMLAFRPVSRSPSPVKISGLPSSSPVKSRPPSPLPVVTPTVRKGTSPNLPTSPTIASIPNPRSSGFVPIGTFKRDTFLRRPMDPNGTVVEEAKRVTAIWSSEASVRSAFAPVVSPGPSSPNRHDDKENDKTKKHPYPLTSPTPPKTQTIRTYKNVSPPSSPAPALRSPGGLGISFGGLVSESKQAVNALKDNLEVPARIKQFAQNFPVFSSSAKQDPEVKYDVRSARGGRGGKVTAVASLWAAGAVATPSGASPAVGPNKNVIPLPKVDEVKMRESVEPRKPVVQEVTVVKTKPLVPDKALKPPGLRSPVLENTPKSPFSGVSSPPPTSPSPQLIKSPSFARLANLPNLPKREEGPKKRESKEVPAWVLPPKPAPKGDSAMSTSPSKDRLKSPMMSPPMAKSKSYDSRPWSVGDYKQPADSVGKKVGVSAVGKVTAVAGLSSSKPSEPGPSGSNANGPIRNAGIHAMLKPSSRPLSSTSPAGSGATTPTTEKPKLAEPGAKRQRHVIKSPSVPAILSSSHATPMLSSTASLARPSPTFVLAAPPTATAPYRPISSLKDGGFQSFPAKEKRIPPPVAEKPPLPHLRPKPPVDKPLPIVGSNPLPATPMSPSTSSRSVGDIVAGFGKKKSGSAGLNGGFGSSSSAKPKSPVVTSPPPLTAQGIVPPPTPKSPVGDLAFGQARLRDLIKKYQG</sequence>